<sequence>MAMIKIALASAIASESAKKPSYKFVVVNRVSTIVVPTSKKSVVQGVANIMKGVRTSMIAHLDAKTKAAKLLMQSGKLLTKNATDANKQKSKTLRAQAKEQRELASAKSKEFREGLRNARAELKKGGLSALAPELNEKTVSDQAPAFGTAVGRVKARKSNKFTVTGRTGSFGVKFVSDSKFDAISAAKKESRGAGLASLKAGRRDPFRSREGY</sequence>
<evidence type="ECO:0000313" key="2">
    <source>
        <dbReference type="EMBL" id="QZE59440.1"/>
    </source>
</evidence>
<proteinExistence type="predicted"/>
<keyword evidence="3" id="KW-1185">Reference proteome</keyword>
<protein>
    <submittedName>
        <fullName evidence="2">Uncharacterized protein</fullName>
    </submittedName>
</protein>
<gene>
    <name evidence="2" type="ORF">pEaSNUABM2_00196</name>
</gene>
<feature type="region of interest" description="Disordered" evidence="1">
    <location>
        <begin position="190"/>
        <end position="212"/>
    </location>
</feature>
<name>A0AAE8C188_9CAUD</name>
<dbReference type="Proteomes" id="UP000827974">
    <property type="component" value="Segment"/>
</dbReference>
<reference evidence="2 3" key="1">
    <citation type="submission" date="2021-06" db="EMBL/GenBank/DDBJ databases">
        <title>Complete genome sequence of Erwinia phage pEa_SNUABM_2.</title>
        <authorList>
            <person name="Kim S.G."/>
            <person name="Park S.C."/>
        </authorList>
    </citation>
    <scope>NUCLEOTIDE SEQUENCE [LARGE SCALE GENOMIC DNA]</scope>
</reference>
<feature type="compositionally biased region" description="Basic and acidic residues" evidence="1">
    <location>
        <begin position="201"/>
        <end position="212"/>
    </location>
</feature>
<accession>A0AAE8C188</accession>
<evidence type="ECO:0000256" key="1">
    <source>
        <dbReference type="SAM" id="MobiDB-lite"/>
    </source>
</evidence>
<evidence type="ECO:0000313" key="3">
    <source>
        <dbReference type="Proteomes" id="UP000827974"/>
    </source>
</evidence>
<dbReference type="EMBL" id="MZ443786">
    <property type="protein sequence ID" value="QZE59440.1"/>
    <property type="molecule type" value="Genomic_DNA"/>
</dbReference>
<organism evidence="2 3">
    <name type="scientific">Erwinia phage pEa_SNUABM_2</name>
    <dbReference type="NCBI Taxonomy" id="2869547"/>
    <lineage>
        <taxon>Viruses</taxon>
        <taxon>Duplodnaviria</taxon>
        <taxon>Heunggongvirae</taxon>
        <taxon>Uroviricota</taxon>
        <taxon>Caudoviricetes</taxon>
        <taxon>Alexandravirus</taxon>
        <taxon>Alexandravirus SNUABM2</taxon>
    </lineage>
</organism>